<dbReference type="CDD" id="cd03221">
    <property type="entry name" value="ABCF_EF-3"/>
    <property type="match status" value="2"/>
</dbReference>
<gene>
    <name evidence="5" type="ORF">HP397_01505</name>
</gene>
<dbReference type="PROSITE" id="PS50893">
    <property type="entry name" value="ABC_TRANSPORTER_2"/>
    <property type="match status" value="2"/>
</dbReference>
<keyword evidence="3" id="KW-0175">Coiled coil</keyword>
<dbReference type="GO" id="GO:0005524">
    <property type="term" value="F:ATP binding"/>
    <property type="evidence" value="ECO:0007669"/>
    <property type="project" value="UniProtKB-KW"/>
</dbReference>
<sequence>MNLVQFNNVYKQFNGEYILRDINFSVNNTDKIGLIGLNGVGKSSLIKILLGIENHDGIENNINQKGNVFLNPNIKVGYLSQNHTFYSEKNSVYEELLEVFSKQKQLLSEINRINTLMAVSEDIEKLLKEYERLQNEYEAIGGYEVEFKIKQVMQGLELNNFKDAIISTLSGGEKTRITLAKLLLEEPDLLILDEPTNHLDIVSIEWLEEYLKKYTKAFILISHDRIFLDVVCNKIMEIENRKLYEYDGNFSDFVIQKELYIKGEIKRFEKESEKIRKIEEYIQRYKAGIKSKQARGRQTILDRMERMDNPVFNPGRMKLKFDMKTASADRVLNVHNISKSFDGKKVLNNVSFELFKGDKVGIIGKNGIGKSTLLKILVGKLKQDGGEYKVGERVKIGYYDQNHQHLFDDNNILQEINNSLSYTEEYLRSKAAAFLFSGDEVLKQISSLSGGEKVRVSLLKLIEEQANLLILDEPTNHLDIYSIEVLENALIDYEGTMLLISHNRHFLDSVCNKIYYLSEEGLEEFKGNYGEYRENIRSKKEVVDKSEEKLSYEERKAKQKAEIKRKKDLEKVEKDLEEISIKLKKLDEEMSKAGYKNDLGKMMDIQKEIEETKIKEDELILLWSELE</sequence>
<dbReference type="SMART" id="SM00382">
    <property type="entry name" value="AAA"/>
    <property type="match status" value="2"/>
</dbReference>
<feature type="domain" description="ABC transporter" evidence="4">
    <location>
        <begin position="4"/>
        <end position="265"/>
    </location>
</feature>
<organism evidence="5 6">
    <name type="scientific">Streptobacillus felis</name>
    <dbReference type="NCBI Taxonomy" id="1384509"/>
    <lineage>
        <taxon>Bacteria</taxon>
        <taxon>Fusobacteriati</taxon>
        <taxon>Fusobacteriota</taxon>
        <taxon>Fusobacteriia</taxon>
        <taxon>Fusobacteriales</taxon>
        <taxon>Leptotrichiaceae</taxon>
        <taxon>Streptobacillus</taxon>
    </lineage>
</organism>
<feature type="coiled-coil region" evidence="3">
    <location>
        <begin position="529"/>
        <end position="589"/>
    </location>
</feature>
<evidence type="ECO:0000259" key="4">
    <source>
        <dbReference type="PROSITE" id="PS50893"/>
    </source>
</evidence>
<name>A0A7Z0PDY9_9FUSO</name>
<feature type="coiled-coil region" evidence="3">
    <location>
        <begin position="113"/>
        <end position="143"/>
    </location>
</feature>
<dbReference type="Pfam" id="PF00005">
    <property type="entry name" value="ABC_tran"/>
    <property type="match status" value="2"/>
</dbReference>
<dbReference type="InterPro" id="IPR003439">
    <property type="entry name" value="ABC_transporter-like_ATP-bd"/>
</dbReference>
<dbReference type="PANTHER" id="PTHR42855">
    <property type="entry name" value="ABC TRANSPORTER ATP-BINDING SUBUNIT"/>
    <property type="match status" value="1"/>
</dbReference>
<comment type="caution">
    <text evidence="5">The sequence shown here is derived from an EMBL/GenBank/DDBJ whole genome shotgun (WGS) entry which is preliminary data.</text>
</comment>
<dbReference type="PANTHER" id="PTHR42855:SF2">
    <property type="entry name" value="DRUG RESISTANCE ABC TRANSPORTER,ATP-BINDING PROTEIN"/>
    <property type="match status" value="1"/>
</dbReference>
<dbReference type="InterPro" id="IPR017871">
    <property type="entry name" value="ABC_transporter-like_CS"/>
</dbReference>
<evidence type="ECO:0000256" key="2">
    <source>
        <dbReference type="ARBA" id="ARBA00022840"/>
    </source>
</evidence>
<dbReference type="InterPro" id="IPR003593">
    <property type="entry name" value="AAA+_ATPase"/>
</dbReference>
<dbReference type="InterPro" id="IPR032781">
    <property type="entry name" value="ABC_tran_Xtn"/>
</dbReference>
<keyword evidence="1" id="KW-0547">Nucleotide-binding</keyword>
<accession>A0A7Z0PDY9</accession>
<evidence type="ECO:0000313" key="5">
    <source>
        <dbReference type="EMBL" id="NYV27504.1"/>
    </source>
</evidence>
<protein>
    <submittedName>
        <fullName evidence="5">ABC-F family ATP-binding cassette domain-containing protein</fullName>
    </submittedName>
</protein>
<proteinExistence type="predicted"/>
<dbReference type="Gene3D" id="3.40.50.300">
    <property type="entry name" value="P-loop containing nucleotide triphosphate hydrolases"/>
    <property type="match status" value="2"/>
</dbReference>
<dbReference type="InterPro" id="IPR027417">
    <property type="entry name" value="P-loop_NTPase"/>
</dbReference>
<evidence type="ECO:0000256" key="1">
    <source>
        <dbReference type="ARBA" id="ARBA00022741"/>
    </source>
</evidence>
<dbReference type="FunFam" id="3.40.50.300:FF:000011">
    <property type="entry name" value="Putative ABC transporter ATP-binding component"/>
    <property type="match status" value="1"/>
</dbReference>
<evidence type="ECO:0000256" key="3">
    <source>
        <dbReference type="SAM" id="Coils"/>
    </source>
</evidence>
<dbReference type="GO" id="GO:0016887">
    <property type="term" value="F:ATP hydrolysis activity"/>
    <property type="evidence" value="ECO:0007669"/>
    <property type="project" value="InterPro"/>
</dbReference>
<dbReference type="InterPro" id="IPR051309">
    <property type="entry name" value="ABCF_ATPase"/>
</dbReference>
<dbReference type="RefSeq" id="WP_180135413.1">
    <property type="nucleotide sequence ID" value="NZ_JABMKT010000004.1"/>
</dbReference>
<reference evidence="5 6" key="1">
    <citation type="submission" date="2020-05" db="EMBL/GenBank/DDBJ databases">
        <title>Streptobacillus felis strain LHL191014123.</title>
        <authorList>
            <person name="Fawzy A."/>
            <person name="Rau J."/>
            <person name="Risse K."/>
            <person name="Schauerte N."/>
            <person name="Geiger C."/>
            <person name="Blom J."/>
            <person name="Imirzalioglu C."/>
            <person name="Falgenhauer J."/>
            <person name="Bach A."/>
            <person name="Herden C."/>
            <person name="Eisenberg T."/>
        </authorList>
    </citation>
    <scope>NUCLEOTIDE SEQUENCE [LARGE SCALE GENOMIC DNA]</scope>
    <source>
        <strain evidence="5 6">LHL191014123</strain>
    </source>
</reference>
<feature type="domain" description="ABC transporter" evidence="4">
    <location>
        <begin position="332"/>
        <end position="545"/>
    </location>
</feature>
<evidence type="ECO:0000313" key="6">
    <source>
        <dbReference type="Proteomes" id="UP000526184"/>
    </source>
</evidence>
<dbReference type="Pfam" id="PF12848">
    <property type="entry name" value="ABC_tran_Xtn"/>
    <property type="match status" value="1"/>
</dbReference>
<keyword evidence="6" id="KW-1185">Reference proteome</keyword>
<dbReference type="SUPFAM" id="SSF52540">
    <property type="entry name" value="P-loop containing nucleoside triphosphate hydrolases"/>
    <property type="match status" value="2"/>
</dbReference>
<dbReference type="AlphaFoldDB" id="A0A7Z0PDY9"/>
<keyword evidence="2 5" id="KW-0067">ATP-binding</keyword>
<dbReference type="Proteomes" id="UP000526184">
    <property type="component" value="Unassembled WGS sequence"/>
</dbReference>
<dbReference type="PROSITE" id="PS00211">
    <property type="entry name" value="ABC_TRANSPORTER_1"/>
    <property type="match status" value="2"/>
</dbReference>
<dbReference type="EMBL" id="JABMKT010000004">
    <property type="protein sequence ID" value="NYV27504.1"/>
    <property type="molecule type" value="Genomic_DNA"/>
</dbReference>